<evidence type="ECO:0000256" key="3">
    <source>
        <dbReference type="PROSITE-ProRule" id="PRU00175"/>
    </source>
</evidence>
<keyword evidence="2" id="KW-0862">Zinc</keyword>
<reference evidence="6" key="1">
    <citation type="submission" date="2021-02" db="EMBL/GenBank/DDBJ databases">
        <authorList>
            <person name="Nowell W R."/>
        </authorList>
    </citation>
    <scope>NUCLEOTIDE SEQUENCE</scope>
</reference>
<dbReference type="Pfam" id="PF13639">
    <property type="entry name" value="zf-RING_2"/>
    <property type="match status" value="1"/>
</dbReference>
<dbReference type="AlphaFoldDB" id="A0A816AXC1"/>
<name>A0A816AXC1_ADIRI</name>
<dbReference type="SUPFAM" id="SSF57850">
    <property type="entry name" value="RING/U-box"/>
    <property type="match status" value="1"/>
</dbReference>
<comment type="caution">
    <text evidence="6">The sequence shown here is derived from an EMBL/GenBank/DDBJ whole genome shotgun (WGS) entry which is preliminary data.</text>
</comment>
<dbReference type="InterPro" id="IPR013083">
    <property type="entry name" value="Znf_RING/FYVE/PHD"/>
</dbReference>
<sequence length="163" mass="18578">MAEKQNALRLCPICLENVQNIRALSEQCGTCPQIYHKGCIILWLVTRYNNNENPNCPNCRGSMDHIIGTLREEPVCAFCLNRITFSMAILICRTCGATYHKNELRQVLQELAEIHQSLRCVIDSCQADLSWILNEPIEGDEFENTPIQPAELNVHIDNFEIFG</sequence>
<dbReference type="Gene3D" id="3.30.40.10">
    <property type="entry name" value="Zinc/RING finger domain, C3HC4 (zinc finger)"/>
    <property type="match status" value="1"/>
</dbReference>
<keyword evidence="1 3" id="KW-0863">Zinc-finger</keyword>
<dbReference type="Proteomes" id="UP000663852">
    <property type="component" value="Unassembled WGS sequence"/>
</dbReference>
<gene>
    <name evidence="5" type="ORF">EDS130_LOCUS44291</name>
    <name evidence="6" type="ORF">XAT740_LOCUS47967</name>
</gene>
<keyword evidence="1 3" id="KW-0479">Metal-binding</keyword>
<proteinExistence type="predicted"/>
<dbReference type="EMBL" id="CAJNOR010006776">
    <property type="protein sequence ID" value="CAF1603354.1"/>
    <property type="molecule type" value="Genomic_DNA"/>
</dbReference>
<dbReference type="InterPro" id="IPR001841">
    <property type="entry name" value="Znf_RING"/>
</dbReference>
<protein>
    <recommendedName>
        <fullName evidence="4">RING-type domain-containing protein</fullName>
    </recommendedName>
</protein>
<accession>A0A816AXC1</accession>
<dbReference type="Proteomes" id="UP000663828">
    <property type="component" value="Unassembled WGS sequence"/>
</dbReference>
<keyword evidence="7" id="KW-1185">Reference proteome</keyword>
<evidence type="ECO:0000313" key="7">
    <source>
        <dbReference type="Proteomes" id="UP000663828"/>
    </source>
</evidence>
<evidence type="ECO:0000259" key="4">
    <source>
        <dbReference type="PROSITE" id="PS50089"/>
    </source>
</evidence>
<organism evidence="6 7">
    <name type="scientific">Adineta ricciae</name>
    <name type="common">Rotifer</name>
    <dbReference type="NCBI Taxonomy" id="249248"/>
    <lineage>
        <taxon>Eukaryota</taxon>
        <taxon>Metazoa</taxon>
        <taxon>Spiralia</taxon>
        <taxon>Gnathifera</taxon>
        <taxon>Rotifera</taxon>
        <taxon>Eurotatoria</taxon>
        <taxon>Bdelloidea</taxon>
        <taxon>Adinetida</taxon>
        <taxon>Adinetidae</taxon>
        <taxon>Adineta</taxon>
    </lineage>
</organism>
<dbReference type="PROSITE" id="PS50089">
    <property type="entry name" value="ZF_RING_2"/>
    <property type="match status" value="1"/>
</dbReference>
<evidence type="ECO:0000313" key="5">
    <source>
        <dbReference type="EMBL" id="CAF1527198.1"/>
    </source>
</evidence>
<evidence type="ECO:0000313" key="6">
    <source>
        <dbReference type="EMBL" id="CAF1603354.1"/>
    </source>
</evidence>
<evidence type="ECO:0000256" key="2">
    <source>
        <dbReference type="ARBA" id="ARBA00022833"/>
    </source>
</evidence>
<feature type="domain" description="RING-type" evidence="4">
    <location>
        <begin position="11"/>
        <end position="60"/>
    </location>
</feature>
<dbReference type="EMBL" id="CAJNOJ010000833">
    <property type="protein sequence ID" value="CAF1527198.1"/>
    <property type="molecule type" value="Genomic_DNA"/>
</dbReference>
<dbReference type="GO" id="GO:0008270">
    <property type="term" value="F:zinc ion binding"/>
    <property type="evidence" value="ECO:0007669"/>
    <property type="project" value="UniProtKB-KW"/>
</dbReference>
<evidence type="ECO:0000256" key="1">
    <source>
        <dbReference type="ARBA" id="ARBA00022771"/>
    </source>
</evidence>